<name>A0A484K6Q5_9ASTE</name>
<dbReference type="InterPro" id="IPR001969">
    <property type="entry name" value="Aspartic_peptidase_AS"/>
</dbReference>
<evidence type="ECO:0000259" key="2">
    <source>
        <dbReference type="Pfam" id="PF00026"/>
    </source>
</evidence>
<dbReference type="OrthoDB" id="2747330at2759"/>
<dbReference type="Gene3D" id="2.40.70.10">
    <property type="entry name" value="Acid Proteases"/>
    <property type="match status" value="2"/>
</dbReference>
<dbReference type="Proteomes" id="UP000595140">
    <property type="component" value="Unassembled WGS sequence"/>
</dbReference>
<gene>
    <name evidence="3" type="ORF">CCAM_LOCUS743</name>
</gene>
<organism evidence="3 4">
    <name type="scientific">Cuscuta campestris</name>
    <dbReference type="NCBI Taxonomy" id="132261"/>
    <lineage>
        <taxon>Eukaryota</taxon>
        <taxon>Viridiplantae</taxon>
        <taxon>Streptophyta</taxon>
        <taxon>Embryophyta</taxon>
        <taxon>Tracheophyta</taxon>
        <taxon>Spermatophyta</taxon>
        <taxon>Magnoliopsida</taxon>
        <taxon>eudicotyledons</taxon>
        <taxon>Gunneridae</taxon>
        <taxon>Pentapetalae</taxon>
        <taxon>asterids</taxon>
        <taxon>lamiids</taxon>
        <taxon>Solanales</taxon>
        <taxon>Convolvulaceae</taxon>
        <taxon>Cuscuteae</taxon>
        <taxon>Cuscuta</taxon>
        <taxon>Cuscuta subgen. Grammica</taxon>
        <taxon>Cuscuta sect. Cleistogrammica</taxon>
    </lineage>
</organism>
<sequence length="231" mass="25554">MGEEPWTSGARRRRDRKVPAWHKDYLLLEVTRVLGAAGLPAKGTAEYYSAWAAYDHRRHLSSSHRHSPAFTFAGGDVTENINNLARCGKVETGDFLDVDAVNGLLGLGYTALDVTSLLSSQGLVRNSFSMCFAPNGYGRIAFGDKGDDGLTFTPILPTFDKSPYYNIEIEHISVENVVINVSLVALFDSGTTLTYLTGEAYTLVTKIRRELNRAKFAEDIKIQGRRLKSED</sequence>
<protein>
    <recommendedName>
        <fullName evidence="2">Peptidase A1 domain-containing protein</fullName>
    </recommendedName>
</protein>
<dbReference type="PROSITE" id="PS00141">
    <property type="entry name" value="ASP_PROTEASE"/>
    <property type="match status" value="1"/>
</dbReference>
<keyword evidence="4" id="KW-1185">Reference proteome</keyword>
<proteinExistence type="inferred from homology"/>
<dbReference type="InterPro" id="IPR021109">
    <property type="entry name" value="Peptidase_aspartic_dom_sf"/>
</dbReference>
<feature type="domain" description="Peptidase A1" evidence="2">
    <location>
        <begin position="92"/>
        <end position="203"/>
    </location>
</feature>
<dbReference type="GO" id="GO:0006508">
    <property type="term" value="P:proteolysis"/>
    <property type="evidence" value="ECO:0007669"/>
    <property type="project" value="InterPro"/>
</dbReference>
<dbReference type="PANTHER" id="PTHR13683:SF232">
    <property type="entry name" value="OS09G0542100 PROTEIN"/>
    <property type="match status" value="1"/>
</dbReference>
<evidence type="ECO:0000256" key="1">
    <source>
        <dbReference type="ARBA" id="ARBA00007447"/>
    </source>
</evidence>
<dbReference type="PANTHER" id="PTHR13683">
    <property type="entry name" value="ASPARTYL PROTEASES"/>
    <property type="match status" value="1"/>
</dbReference>
<dbReference type="Pfam" id="PF00026">
    <property type="entry name" value="Asp"/>
    <property type="match status" value="1"/>
</dbReference>
<dbReference type="InterPro" id="IPR033121">
    <property type="entry name" value="PEPTIDASE_A1"/>
</dbReference>
<reference evidence="3 4" key="1">
    <citation type="submission" date="2018-04" db="EMBL/GenBank/DDBJ databases">
        <authorList>
            <person name="Vogel A."/>
        </authorList>
    </citation>
    <scope>NUCLEOTIDE SEQUENCE [LARGE SCALE GENOMIC DNA]</scope>
</reference>
<evidence type="ECO:0000313" key="4">
    <source>
        <dbReference type="Proteomes" id="UP000595140"/>
    </source>
</evidence>
<dbReference type="GO" id="GO:0004190">
    <property type="term" value="F:aspartic-type endopeptidase activity"/>
    <property type="evidence" value="ECO:0007669"/>
    <property type="project" value="InterPro"/>
</dbReference>
<dbReference type="InterPro" id="IPR001461">
    <property type="entry name" value="Aspartic_peptidase_A1"/>
</dbReference>
<dbReference type="EMBL" id="OOIL02000002">
    <property type="protein sequence ID" value="VFQ58967.1"/>
    <property type="molecule type" value="Genomic_DNA"/>
</dbReference>
<accession>A0A484K6Q5</accession>
<comment type="similarity">
    <text evidence="1">Belongs to the peptidase A1 family.</text>
</comment>
<dbReference type="AlphaFoldDB" id="A0A484K6Q5"/>
<evidence type="ECO:0000313" key="3">
    <source>
        <dbReference type="EMBL" id="VFQ58967.1"/>
    </source>
</evidence>
<dbReference type="SUPFAM" id="SSF50630">
    <property type="entry name" value="Acid proteases"/>
    <property type="match status" value="1"/>
</dbReference>